<accession>A0ABQ2N5X2</accession>
<dbReference type="InterPro" id="IPR001647">
    <property type="entry name" value="HTH_TetR"/>
</dbReference>
<gene>
    <name evidence="4" type="ORF">GCM10011584_06400</name>
</gene>
<dbReference type="RefSeq" id="WP_188782513.1">
    <property type="nucleotide sequence ID" value="NZ_BMNI01000001.1"/>
</dbReference>
<dbReference type="Gene3D" id="1.10.357.10">
    <property type="entry name" value="Tetracycline Repressor, domain 2"/>
    <property type="match status" value="1"/>
</dbReference>
<dbReference type="InterPro" id="IPR009057">
    <property type="entry name" value="Homeodomain-like_sf"/>
</dbReference>
<keyword evidence="5" id="KW-1185">Reference proteome</keyword>
<keyword evidence="1 2" id="KW-0238">DNA-binding</keyword>
<dbReference type="PROSITE" id="PS50977">
    <property type="entry name" value="HTH_TETR_2"/>
    <property type="match status" value="1"/>
</dbReference>
<name>A0ABQ2N5X2_9ACTN</name>
<reference evidence="5" key="1">
    <citation type="journal article" date="2019" name="Int. J. Syst. Evol. Microbiol.">
        <title>The Global Catalogue of Microorganisms (GCM) 10K type strain sequencing project: providing services to taxonomists for standard genome sequencing and annotation.</title>
        <authorList>
            <consortium name="The Broad Institute Genomics Platform"/>
            <consortium name="The Broad Institute Genome Sequencing Center for Infectious Disease"/>
            <person name="Wu L."/>
            <person name="Ma J."/>
        </authorList>
    </citation>
    <scope>NUCLEOTIDE SEQUENCE [LARGE SCALE GENOMIC DNA]</scope>
    <source>
        <strain evidence="5">CGMCC 4.7371</strain>
    </source>
</reference>
<dbReference type="Gene3D" id="1.10.10.60">
    <property type="entry name" value="Homeodomain-like"/>
    <property type="match status" value="1"/>
</dbReference>
<evidence type="ECO:0000259" key="3">
    <source>
        <dbReference type="PROSITE" id="PS50977"/>
    </source>
</evidence>
<evidence type="ECO:0000256" key="1">
    <source>
        <dbReference type="ARBA" id="ARBA00023125"/>
    </source>
</evidence>
<dbReference type="Proteomes" id="UP000655410">
    <property type="component" value="Unassembled WGS sequence"/>
</dbReference>
<organism evidence="4 5">
    <name type="scientific">Nocardioides phosphati</name>
    <dbReference type="NCBI Taxonomy" id="1867775"/>
    <lineage>
        <taxon>Bacteria</taxon>
        <taxon>Bacillati</taxon>
        <taxon>Actinomycetota</taxon>
        <taxon>Actinomycetes</taxon>
        <taxon>Propionibacteriales</taxon>
        <taxon>Nocardioidaceae</taxon>
        <taxon>Nocardioides</taxon>
    </lineage>
</organism>
<dbReference type="PANTHER" id="PTHR47752:SF1">
    <property type="entry name" value="HTH-TYPE TRANSCRIPTIONAL REPRESSOR FABR"/>
    <property type="match status" value="1"/>
</dbReference>
<evidence type="ECO:0000313" key="5">
    <source>
        <dbReference type="Proteomes" id="UP000655410"/>
    </source>
</evidence>
<protein>
    <submittedName>
        <fullName evidence="4">TetR family transcriptional regulator</fullName>
    </submittedName>
</protein>
<comment type="caution">
    <text evidence="4">The sequence shown here is derived from an EMBL/GenBank/DDBJ whole genome shotgun (WGS) entry which is preliminary data.</text>
</comment>
<feature type="domain" description="HTH tetR-type" evidence="3">
    <location>
        <begin position="13"/>
        <end position="73"/>
    </location>
</feature>
<dbReference type="PANTHER" id="PTHR47752">
    <property type="entry name" value="HTH-TYPE TRANSCRIPTIONAL REPRESSOR FABR"/>
    <property type="match status" value="1"/>
</dbReference>
<dbReference type="SUPFAM" id="SSF46689">
    <property type="entry name" value="Homeodomain-like"/>
    <property type="match status" value="1"/>
</dbReference>
<sequence>MTTPGVSRSEQKERTRRAILDAALGLAEEGGLAALSLRQVAKEIGIVPTAFYRHFASIDELGLTLVTESFDALRALLRDARTIPDDATATEWDLAVSIADKSIDALVTHAGQSDRHLRFIARELLAGPPAVREAVRHQLQLVERELATDLAHVELTRAWSSADLAILANLLVNAMLIRAEELSRSGSAAETRRIADTARRQLHMVLVGTLRWDSSK</sequence>
<dbReference type="Pfam" id="PF00440">
    <property type="entry name" value="TetR_N"/>
    <property type="match status" value="1"/>
</dbReference>
<evidence type="ECO:0000313" key="4">
    <source>
        <dbReference type="EMBL" id="GGO85741.1"/>
    </source>
</evidence>
<dbReference type="PRINTS" id="PR00455">
    <property type="entry name" value="HTHTETR"/>
</dbReference>
<dbReference type="EMBL" id="BMNI01000001">
    <property type="protein sequence ID" value="GGO85741.1"/>
    <property type="molecule type" value="Genomic_DNA"/>
</dbReference>
<proteinExistence type="predicted"/>
<dbReference type="InterPro" id="IPR050692">
    <property type="entry name" value="HTH_transcr_repressor_FabR"/>
</dbReference>
<feature type="DNA-binding region" description="H-T-H motif" evidence="2">
    <location>
        <begin position="36"/>
        <end position="55"/>
    </location>
</feature>
<evidence type="ECO:0000256" key="2">
    <source>
        <dbReference type="PROSITE-ProRule" id="PRU00335"/>
    </source>
</evidence>